<feature type="transmembrane region" description="Helical" evidence="2">
    <location>
        <begin position="52"/>
        <end position="71"/>
    </location>
</feature>
<accession>C6V3V5</accession>
<feature type="transmembrane region" description="Helical" evidence="2">
    <location>
        <begin position="20"/>
        <end position="40"/>
    </location>
</feature>
<keyword evidence="2" id="KW-1133">Transmembrane helix</keyword>
<sequence>MLVEKKEEKGTVSRALRRTILFFVSLLSTIIFAVCMSYRIPWRDDWDVKESWWCFVYLQGVLLLLGMVLLLRSILNALTIDTPTSKEKAPSNESSNKEPFDGCGTDKKGKKAVVKIVKSLCLTLLFVAFVALVALSDYAKLSGRFSLTIRRVLGGLECAFLAILLALLIASCFPTRQQTKDLETPTTLVPGDDGVGRYRVTTTTDEGGTLDMMAATMTAPTGEEIAMFAMNAMTPGMRDTEASAVAARLSCVMNPEVVAVDFRARIAVGTQNLVVQCMQRGLRAIASESSVRASGALPAPTCEDSAALSLSAEGLGEAPPPSEGVSQRLCELHAVDIEDIGSEEEVDFPSRG</sequence>
<evidence type="ECO:0000256" key="1">
    <source>
        <dbReference type="SAM" id="MobiDB-lite"/>
    </source>
</evidence>
<dbReference type="AlphaFoldDB" id="C6V3V5"/>
<reference evidence="3 4" key="1">
    <citation type="journal article" date="2009" name="Nucleic Acids Res.">
        <title>Analysis of complete genome sequence of Neorickettsia risticii: causative agent of Potomac horse fever.</title>
        <authorList>
            <person name="Lin M."/>
            <person name="Zhang C."/>
            <person name="Gibson K."/>
            <person name="Rikihisa Y."/>
        </authorList>
    </citation>
    <scope>NUCLEOTIDE SEQUENCE [LARGE SCALE GENOMIC DNA]</scope>
    <source>
        <strain evidence="3 4">Illinois</strain>
    </source>
</reference>
<organism evidence="3 4">
    <name type="scientific">Neorickettsia risticii (strain Illinois)</name>
    <dbReference type="NCBI Taxonomy" id="434131"/>
    <lineage>
        <taxon>Bacteria</taxon>
        <taxon>Pseudomonadati</taxon>
        <taxon>Pseudomonadota</taxon>
        <taxon>Alphaproteobacteria</taxon>
        <taxon>Rickettsiales</taxon>
        <taxon>Anaplasmataceae</taxon>
        <taxon>Neorickettsia</taxon>
    </lineage>
</organism>
<evidence type="ECO:0000256" key="2">
    <source>
        <dbReference type="SAM" id="Phobius"/>
    </source>
</evidence>
<feature type="region of interest" description="Disordered" evidence="1">
    <location>
        <begin position="84"/>
        <end position="107"/>
    </location>
</feature>
<protein>
    <submittedName>
        <fullName evidence="3">Uncharacterized protein</fullName>
    </submittedName>
</protein>
<dbReference type="KEGG" id="nri:NRI_0073"/>
<gene>
    <name evidence="3" type="ordered locus">NRI_0073</name>
</gene>
<dbReference type="RefSeq" id="WP_012779455.1">
    <property type="nucleotide sequence ID" value="NC_013009.1"/>
</dbReference>
<evidence type="ECO:0000313" key="3">
    <source>
        <dbReference type="EMBL" id="ACT69058.1"/>
    </source>
</evidence>
<name>C6V3V5_NEORI</name>
<feature type="transmembrane region" description="Helical" evidence="2">
    <location>
        <begin position="116"/>
        <end position="136"/>
    </location>
</feature>
<proteinExistence type="predicted"/>
<keyword evidence="2" id="KW-0472">Membrane</keyword>
<dbReference type="EMBL" id="CP001431">
    <property type="protein sequence ID" value="ACT69058.1"/>
    <property type="molecule type" value="Genomic_DNA"/>
</dbReference>
<dbReference type="HOGENOM" id="CLU_787145_0_0_5"/>
<feature type="transmembrane region" description="Helical" evidence="2">
    <location>
        <begin position="148"/>
        <end position="170"/>
    </location>
</feature>
<keyword evidence="4" id="KW-1185">Reference proteome</keyword>
<dbReference type="Proteomes" id="UP000001627">
    <property type="component" value="Chromosome"/>
</dbReference>
<keyword evidence="2" id="KW-0812">Transmembrane</keyword>
<evidence type="ECO:0000313" key="4">
    <source>
        <dbReference type="Proteomes" id="UP000001627"/>
    </source>
</evidence>